<organism evidence="1 2">
    <name type="scientific">Solanum commersonii</name>
    <name type="common">Commerson's wild potato</name>
    <name type="synonym">Commerson's nightshade</name>
    <dbReference type="NCBI Taxonomy" id="4109"/>
    <lineage>
        <taxon>Eukaryota</taxon>
        <taxon>Viridiplantae</taxon>
        <taxon>Streptophyta</taxon>
        <taxon>Embryophyta</taxon>
        <taxon>Tracheophyta</taxon>
        <taxon>Spermatophyta</taxon>
        <taxon>Magnoliopsida</taxon>
        <taxon>eudicotyledons</taxon>
        <taxon>Gunneridae</taxon>
        <taxon>Pentapetalae</taxon>
        <taxon>asterids</taxon>
        <taxon>lamiids</taxon>
        <taxon>Solanales</taxon>
        <taxon>Solanaceae</taxon>
        <taxon>Solanoideae</taxon>
        <taxon>Solaneae</taxon>
        <taxon>Solanum</taxon>
    </lineage>
</organism>
<protein>
    <recommendedName>
        <fullName evidence="3">Replication protein A1</fullName>
    </recommendedName>
</protein>
<dbReference type="AlphaFoldDB" id="A0A9J5ZHP2"/>
<accession>A0A9J5ZHP2</accession>
<dbReference type="Gene3D" id="2.40.50.140">
    <property type="entry name" value="Nucleic acid-binding proteins"/>
    <property type="match status" value="1"/>
</dbReference>
<keyword evidence="2" id="KW-1185">Reference proteome</keyword>
<name>A0A9J5ZHP2_SOLCO</name>
<dbReference type="EMBL" id="JACXVP010000004">
    <property type="protein sequence ID" value="KAG5611471.1"/>
    <property type="molecule type" value="Genomic_DNA"/>
</dbReference>
<evidence type="ECO:0008006" key="3">
    <source>
        <dbReference type="Google" id="ProtNLM"/>
    </source>
</evidence>
<evidence type="ECO:0000313" key="1">
    <source>
        <dbReference type="EMBL" id="KAG5611471.1"/>
    </source>
</evidence>
<evidence type="ECO:0000313" key="2">
    <source>
        <dbReference type="Proteomes" id="UP000824120"/>
    </source>
</evidence>
<sequence length="219" mass="24990">SVSINKIPKYFVNWVTRVFVIRKGSVMSYKNSHHEWTFQTVILVDDEDLLKTNKSYYIANGLLDWVNPNYTSVHKEIELSITDNTIIKESDHIVSTHNFFEGFVSLEHAEKLPNGAIFDLLYMLVTVNPIIVKGNSKRREIVVTNEFMGRTTATLWGDFAVHDGAFVEKLKDDQPVPGLCDVRVSKYRGNFGISTIPVSSVLINPVFPKALDLYTWYTI</sequence>
<gene>
    <name evidence="1" type="ORF">H5410_022752</name>
</gene>
<proteinExistence type="predicted"/>
<dbReference type="Proteomes" id="UP000824120">
    <property type="component" value="Chromosome 4"/>
</dbReference>
<dbReference type="InterPro" id="IPR012340">
    <property type="entry name" value="NA-bd_OB-fold"/>
</dbReference>
<dbReference type="OrthoDB" id="1740937at2759"/>
<feature type="non-terminal residue" evidence="1">
    <location>
        <position position="1"/>
    </location>
</feature>
<comment type="caution">
    <text evidence="1">The sequence shown here is derived from an EMBL/GenBank/DDBJ whole genome shotgun (WGS) entry which is preliminary data.</text>
</comment>
<reference evidence="1 2" key="1">
    <citation type="submission" date="2020-09" db="EMBL/GenBank/DDBJ databases">
        <title>De no assembly of potato wild relative species, Solanum commersonii.</title>
        <authorList>
            <person name="Cho K."/>
        </authorList>
    </citation>
    <scope>NUCLEOTIDE SEQUENCE [LARGE SCALE GENOMIC DNA]</scope>
    <source>
        <strain evidence="1">LZ3.2</strain>
        <tissue evidence="1">Leaf</tissue>
    </source>
</reference>
<dbReference type="SUPFAM" id="SSF50249">
    <property type="entry name" value="Nucleic acid-binding proteins"/>
    <property type="match status" value="2"/>
</dbReference>